<dbReference type="Pfam" id="PF00759">
    <property type="entry name" value="Glyco_hydro_9"/>
    <property type="match status" value="2"/>
</dbReference>
<keyword evidence="5 8" id="KW-0119">Carbohydrate metabolism</keyword>
<comment type="similarity">
    <text evidence="2 8 10">Belongs to the glycosyl hydrolase 9 (cellulase E) family.</text>
</comment>
<dbReference type="GO" id="GO:0008810">
    <property type="term" value="F:cellulase activity"/>
    <property type="evidence" value="ECO:0007669"/>
    <property type="project" value="UniProtKB-EC"/>
</dbReference>
<dbReference type="PROSITE" id="PS00698">
    <property type="entry name" value="GH9_3"/>
    <property type="match status" value="1"/>
</dbReference>
<dbReference type="Gene3D" id="1.50.10.10">
    <property type="match status" value="2"/>
</dbReference>
<dbReference type="Gramene" id="ONK56125">
    <property type="protein sequence ID" value="ONK56125"/>
    <property type="gene ID" value="A4U43_C10F4380"/>
</dbReference>
<dbReference type="InterPro" id="IPR008928">
    <property type="entry name" value="6-hairpin_glycosidase_sf"/>
</dbReference>
<feature type="domain" description="Glycoside hydrolase family 9" evidence="11">
    <location>
        <begin position="166"/>
        <end position="471"/>
    </location>
</feature>
<dbReference type="EMBL" id="CM007390">
    <property type="protein sequence ID" value="ONK56125.1"/>
    <property type="molecule type" value="Genomic_DNA"/>
</dbReference>
<dbReference type="Proteomes" id="UP000243459">
    <property type="component" value="Chromosome 10"/>
</dbReference>
<evidence type="ECO:0000256" key="4">
    <source>
        <dbReference type="ARBA" id="ARBA00023001"/>
    </source>
</evidence>
<keyword evidence="6 8" id="KW-0326">Glycosidase</keyword>
<reference evidence="13" key="1">
    <citation type="journal article" date="2017" name="Nat. Commun.">
        <title>The asparagus genome sheds light on the origin and evolution of a young Y chromosome.</title>
        <authorList>
            <person name="Harkess A."/>
            <person name="Zhou J."/>
            <person name="Xu C."/>
            <person name="Bowers J.E."/>
            <person name="Van der Hulst R."/>
            <person name="Ayyampalayam S."/>
            <person name="Mercati F."/>
            <person name="Riccardi P."/>
            <person name="McKain M.R."/>
            <person name="Kakrana A."/>
            <person name="Tang H."/>
            <person name="Ray J."/>
            <person name="Groenendijk J."/>
            <person name="Arikit S."/>
            <person name="Mathioni S.M."/>
            <person name="Nakano M."/>
            <person name="Shan H."/>
            <person name="Telgmann-Rauber A."/>
            <person name="Kanno A."/>
            <person name="Yue Z."/>
            <person name="Chen H."/>
            <person name="Li W."/>
            <person name="Chen Y."/>
            <person name="Xu X."/>
            <person name="Zhang Y."/>
            <person name="Luo S."/>
            <person name="Chen H."/>
            <person name="Gao J."/>
            <person name="Mao Z."/>
            <person name="Pires J.C."/>
            <person name="Luo M."/>
            <person name="Kudrna D."/>
            <person name="Wing R.A."/>
            <person name="Meyers B.C."/>
            <person name="Yi K."/>
            <person name="Kong H."/>
            <person name="Lavrijsen P."/>
            <person name="Sunseri F."/>
            <person name="Falavigna A."/>
            <person name="Ye Y."/>
            <person name="Leebens-Mack J.H."/>
            <person name="Chen G."/>
        </authorList>
    </citation>
    <scope>NUCLEOTIDE SEQUENCE [LARGE SCALE GENOMIC DNA]</scope>
    <source>
        <strain evidence="13">cv. DH0086</strain>
    </source>
</reference>
<dbReference type="InterPro" id="IPR033126">
    <property type="entry name" value="Glyco_hydro_9_Asp/Glu_AS"/>
</dbReference>
<dbReference type="InterPro" id="IPR018221">
    <property type="entry name" value="Glyco_hydro_9_His_AS"/>
</dbReference>
<dbReference type="PANTHER" id="PTHR22298">
    <property type="entry name" value="ENDO-1,4-BETA-GLUCANASE"/>
    <property type="match status" value="1"/>
</dbReference>
<feature type="active site" evidence="9">
    <location>
        <position position="449"/>
    </location>
</feature>
<evidence type="ECO:0000256" key="7">
    <source>
        <dbReference type="ARBA" id="ARBA00023326"/>
    </source>
</evidence>
<feature type="domain" description="Glycoside hydrolase family 9" evidence="11">
    <location>
        <begin position="1"/>
        <end position="165"/>
    </location>
</feature>
<evidence type="ECO:0000256" key="10">
    <source>
        <dbReference type="RuleBase" id="RU361166"/>
    </source>
</evidence>
<dbReference type="InterPro" id="IPR001701">
    <property type="entry name" value="Glyco_hydro_9"/>
</dbReference>
<dbReference type="EC" id="3.2.1.4" evidence="10"/>
<keyword evidence="7 8" id="KW-0624">Polysaccharide degradation</keyword>
<proteinExistence type="inferred from homology"/>
<gene>
    <name evidence="12" type="ORF">A4U43_C10F4380</name>
</gene>
<evidence type="ECO:0000256" key="9">
    <source>
        <dbReference type="PROSITE-ProRule" id="PRU10060"/>
    </source>
</evidence>
<feature type="active site" evidence="9">
    <location>
        <position position="458"/>
    </location>
</feature>
<name>A0A5P1E3V0_ASPOF</name>
<evidence type="ECO:0000256" key="2">
    <source>
        <dbReference type="ARBA" id="ARBA00007072"/>
    </source>
</evidence>
<comment type="catalytic activity">
    <reaction evidence="1 10">
        <text>Endohydrolysis of (1-&gt;4)-beta-D-glucosidic linkages in cellulose, lichenin and cereal beta-D-glucans.</text>
        <dbReference type="EC" id="3.2.1.4"/>
    </reaction>
</comment>
<evidence type="ECO:0000256" key="5">
    <source>
        <dbReference type="ARBA" id="ARBA00023277"/>
    </source>
</evidence>
<accession>A0A5P1E3V0</accession>
<dbReference type="SUPFAM" id="SSF48208">
    <property type="entry name" value="Six-hairpin glycosidases"/>
    <property type="match status" value="2"/>
</dbReference>
<evidence type="ECO:0000256" key="3">
    <source>
        <dbReference type="ARBA" id="ARBA00022801"/>
    </source>
</evidence>
<evidence type="ECO:0000256" key="6">
    <source>
        <dbReference type="ARBA" id="ARBA00023295"/>
    </source>
</evidence>
<feature type="active site" evidence="8">
    <location>
        <position position="398"/>
    </location>
</feature>
<sequence length="478" mass="53102">MFFEGQRSGKLPSSQRMAWRKNSALQDGQYIEVDLVGGYYDAGDNLKFGFPMAYTTTILSWSIIEFGMDMGPEIFHAMAAVRWGTDYLLKATSEPNKVYVGVGDPLADHNCWQRPEDMDTARTVYVIDSQNPGSEVAAETAAALVAAASIVFRESDPVYADVLFNALAAASIVFRESDPVYADVLFNRSVMVFEFADTYQGSYNTSLGGAVCPFYCDWSGYEDELIWGAAWIYRASNSTWHWEYVARNILWLESSKGAGVGEFGWDDKHAGIYVLLYKDFLKSQNQHLVPYHKKAQDFVCTVLPESPTKSVNYSHGGLLFKPGGSNMQNPTALSFLLVVFAQYINENNQIVTCNNGVIAPPSRLIELAKSQVDYILGDNPLQMSYMVGYGDKFPQRIHHRASSLPSMDVHPEKITCKGGTPFYLSSQPNPNLLVGAIVGGPDEDDQYLDLRSMFTQSEPTTYINAPMVGLLAYFHAKA</sequence>
<dbReference type="GO" id="GO:0030245">
    <property type="term" value="P:cellulose catabolic process"/>
    <property type="evidence" value="ECO:0007669"/>
    <property type="project" value="UniProtKB-KW"/>
</dbReference>
<evidence type="ECO:0000313" key="13">
    <source>
        <dbReference type="Proteomes" id="UP000243459"/>
    </source>
</evidence>
<dbReference type="OMA" id="RVASHDY"/>
<organism evidence="12 13">
    <name type="scientific">Asparagus officinalis</name>
    <name type="common">Garden asparagus</name>
    <dbReference type="NCBI Taxonomy" id="4686"/>
    <lineage>
        <taxon>Eukaryota</taxon>
        <taxon>Viridiplantae</taxon>
        <taxon>Streptophyta</taxon>
        <taxon>Embryophyta</taxon>
        <taxon>Tracheophyta</taxon>
        <taxon>Spermatophyta</taxon>
        <taxon>Magnoliopsida</taxon>
        <taxon>Liliopsida</taxon>
        <taxon>Asparagales</taxon>
        <taxon>Asparagaceae</taxon>
        <taxon>Asparagoideae</taxon>
        <taxon>Asparagus</taxon>
    </lineage>
</organism>
<keyword evidence="3 8" id="KW-0378">Hydrolase</keyword>
<dbReference type="PROSITE" id="PS00592">
    <property type="entry name" value="GH9_2"/>
    <property type="match status" value="1"/>
</dbReference>
<dbReference type="AlphaFoldDB" id="A0A5P1E3V0"/>
<keyword evidence="4 10" id="KW-0136">Cellulose degradation</keyword>
<evidence type="ECO:0000313" key="12">
    <source>
        <dbReference type="EMBL" id="ONK56125.1"/>
    </source>
</evidence>
<evidence type="ECO:0000256" key="1">
    <source>
        <dbReference type="ARBA" id="ARBA00000966"/>
    </source>
</evidence>
<evidence type="ECO:0000259" key="11">
    <source>
        <dbReference type="Pfam" id="PF00759"/>
    </source>
</evidence>
<evidence type="ECO:0000256" key="8">
    <source>
        <dbReference type="PROSITE-ProRule" id="PRU10059"/>
    </source>
</evidence>
<keyword evidence="13" id="KW-1185">Reference proteome</keyword>
<protein>
    <recommendedName>
        <fullName evidence="10">Endoglucanase</fullName>
        <ecNumber evidence="10">3.2.1.4</ecNumber>
    </recommendedName>
</protein>
<dbReference type="InterPro" id="IPR012341">
    <property type="entry name" value="6hp_glycosidase-like_sf"/>
</dbReference>